<accession>A0ABP9QJ93</accession>
<dbReference type="SUPFAM" id="SSF54427">
    <property type="entry name" value="NTF2-like"/>
    <property type="match status" value="1"/>
</dbReference>
<evidence type="ECO:0000259" key="1">
    <source>
        <dbReference type="Pfam" id="PF13577"/>
    </source>
</evidence>
<dbReference type="InterPro" id="IPR032710">
    <property type="entry name" value="NTF2-like_dom_sf"/>
</dbReference>
<feature type="domain" description="SnoaL-like" evidence="1">
    <location>
        <begin position="10"/>
        <end position="131"/>
    </location>
</feature>
<evidence type="ECO:0000313" key="2">
    <source>
        <dbReference type="EMBL" id="GAA5162907.1"/>
    </source>
</evidence>
<dbReference type="Gene3D" id="3.10.450.50">
    <property type="match status" value="1"/>
</dbReference>
<sequence length="194" mass="22301">MSSTEERLDRLESVAEIQQLVARYALVLDGRDAQAWAALYSPDVKVGPPIDGRGRDDLVAWFKAKCSYWYRSMHVIGVHRIDLDPDDPDRATGLAQCRVEQEIGERWVTTAFLYRDAYVRVDGQWLFAHRHGMPIWCYDQHQDPLTGVERLPGGMPVRLPADYPAFRAFWADFTPEQVAEVTSRPIWTRPPTRS</sequence>
<dbReference type="Proteomes" id="UP001428817">
    <property type="component" value="Unassembled WGS sequence"/>
</dbReference>
<proteinExistence type="predicted"/>
<evidence type="ECO:0000313" key="3">
    <source>
        <dbReference type="Proteomes" id="UP001428817"/>
    </source>
</evidence>
<dbReference type="CDD" id="cd00531">
    <property type="entry name" value="NTF2_like"/>
    <property type="match status" value="1"/>
</dbReference>
<dbReference type="EMBL" id="BAABJP010000029">
    <property type="protein sequence ID" value="GAA5162907.1"/>
    <property type="molecule type" value="Genomic_DNA"/>
</dbReference>
<organism evidence="2 3">
    <name type="scientific">Pseudonocardia eucalypti</name>
    <dbReference type="NCBI Taxonomy" id="648755"/>
    <lineage>
        <taxon>Bacteria</taxon>
        <taxon>Bacillati</taxon>
        <taxon>Actinomycetota</taxon>
        <taxon>Actinomycetes</taxon>
        <taxon>Pseudonocardiales</taxon>
        <taxon>Pseudonocardiaceae</taxon>
        <taxon>Pseudonocardia</taxon>
    </lineage>
</organism>
<comment type="caution">
    <text evidence="2">The sequence shown here is derived from an EMBL/GenBank/DDBJ whole genome shotgun (WGS) entry which is preliminary data.</text>
</comment>
<name>A0ABP9QJ93_9PSEU</name>
<protein>
    <submittedName>
        <fullName evidence="2">Nuclear transport factor 2 family protein</fullName>
    </submittedName>
</protein>
<reference evidence="3" key="1">
    <citation type="journal article" date="2019" name="Int. J. Syst. Evol. Microbiol.">
        <title>The Global Catalogue of Microorganisms (GCM) 10K type strain sequencing project: providing services to taxonomists for standard genome sequencing and annotation.</title>
        <authorList>
            <consortium name="The Broad Institute Genomics Platform"/>
            <consortium name="The Broad Institute Genome Sequencing Center for Infectious Disease"/>
            <person name="Wu L."/>
            <person name="Ma J."/>
        </authorList>
    </citation>
    <scope>NUCLEOTIDE SEQUENCE [LARGE SCALE GENOMIC DNA]</scope>
    <source>
        <strain evidence="3">JCM 18303</strain>
    </source>
</reference>
<dbReference type="RefSeq" id="WP_185060891.1">
    <property type="nucleotide sequence ID" value="NZ_BAABJP010000029.1"/>
</dbReference>
<dbReference type="Pfam" id="PF13577">
    <property type="entry name" value="SnoaL_4"/>
    <property type="match status" value="1"/>
</dbReference>
<gene>
    <name evidence="2" type="ORF">GCM10023321_48980</name>
</gene>
<dbReference type="InterPro" id="IPR037401">
    <property type="entry name" value="SnoaL-like"/>
</dbReference>
<keyword evidence="3" id="KW-1185">Reference proteome</keyword>